<dbReference type="Proteomes" id="UP000198638">
    <property type="component" value="Unassembled WGS sequence"/>
</dbReference>
<evidence type="ECO:0000313" key="1">
    <source>
        <dbReference type="EMBL" id="SEB11815.1"/>
    </source>
</evidence>
<name>A0A1H4GQD6_9BURK</name>
<dbReference type="AlphaFoldDB" id="A0A1H4GQD6"/>
<protein>
    <submittedName>
        <fullName evidence="1">Uncharacterized protein</fullName>
    </submittedName>
</protein>
<gene>
    <name evidence="1" type="ORF">SAMN05192564_106249</name>
</gene>
<proteinExistence type="predicted"/>
<organism evidence="1 2">
    <name type="scientific">Paraburkholderia sartisoli</name>
    <dbReference type="NCBI Taxonomy" id="83784"/>
    <lineage>
        <taxon>Bacteria</taxon>
        <taxon>Pseudomonadati</taxon>
        <taxon>Pseudomonadota</taxon>
        <taxon>Betaproteobacteria</taxon>
        <taxon>Burkholderiales</taxon>
        <taxon>Burkholderiaceae</taxon>
        <taxon>Paraburkholderia</taxon>
    </lineage>
</organism>
<evidence type="ECO:0000313" key="2">
    <source>
        <dbReference type="Proteomes" id="UP000198638"/>
    </source>
</evidence>
<accession>A0A1H4GQD6</accession>
<keyword evidence="2" id="KW-1185">Reference proteome</keyword>
<sequence length="84" mass="9127">MNADLVQSAGEANDALHLVPRTSLGYTTTQALKGETADERCLSGFRQLLKSQPMTLTNTTRNHRKRLQGHGFTVSQVASSGQVK</sequence>
<reference evidence="2" key="1">
    <citation type="submission" date="2016-10" db="EMBL/GenBank/DDBJ databases">
        <authorList>
            <person name="Varghese N."/>
            <person name="Submissions S."/>
        </authorList>
    </citation>
    <scope>NUCLEOTIDE SEQUENCE [LARGE SCALE GENOMIC DNA]</scope>
    <source>
        <strain evidence="2">LMG 24000</strain>
    </source>
</reference>
<dbReference type="EMBL" id="FNRQ01000006">
    <property type="protein sequence ID" value="SEB11815.1"/>
    <property type="molecule type" value="Genomic_DNA"/>
</dbReference>